<dbReference type="InterPro" id="IPR038765">
    <property type="entry name" value="Papain-like_cys_pep_sf"/>
</dbReference>
<comment type="similarity">
    <text evidence="1">Belongs to the peptidase C2 family.</text>
</comment>
<evidence type="ECO:0000259" key="7">
    <source>
        <dbReference type="PROSITE" id="PS50203"/>
    </source>
</evidence>
<evidence type="ECO:0000256" key="2">
    <source>
        <dbReference type="ARBA" id="ARBA00022670"/>
    </source>
</evidence>
<protein>
    <recommendedName>
        <fullName evidence="7">Calpain catalytic domain-containing protein</fullName>
    </recommendedName>
</protein>
<dbReference type="Pfam" id="PF00648">
    <property type="entry name" value="Peptidase_C2"/>
    <property type="match status" value="1"/>
</dbReference>
<evidence type="ECO:0000256" key="4">
    <source>
        <dbReference type="ARBA" id="ARBA00022807"/>
    </source>
</evidence>
<dbReference type="InterPro" id="IPR022684">
    <property type="entry name" value="Calpain_cysteine_protease"/>
</dbReference>
<dbReference type="PROSITE" id="PS50203">
    <property type="entry name" value="CALPAIN_CAT"/>
    <property type="match status" value="1"/>
</dbReference>
<dbReference type="SUPFAM" id="SSF54001">
    <property type="entry name" value="Cysteine proteinases"/>
    <property type="match status" value="1"/>
</dbReference>
<evidence type="ECO:0000256" key="6">
    <source>
        <dbReference type="PROSITE-ProRule" id="PRU00239"/>
    </source>
</evidence>
<evidence type="ECO:0000313" key="8">
    <source>
        <dbReference type="EMBL" id="CAE0606060.1"/>
    </source>
</evidence>
<dbReference type="PRINTS" id="PR00704">
    <property type="entry name" value="CALPAIN"/>
</dbReference>
<feature type="domain" description="Calpain catalytic" evidence="7">
    <location>
        <begin position="42"/>
        <end position="283"/>
    </location>
</feature>
<keyword evidence="4" id="KW-0788">Thiol protease</keyword>
<evidence type="ECO:0000256" key="3">
    <source>
        <dbReference type="ARBA" id="ARBA00022801"/>
    </source>
</evidence>
<keyword evidence="3" id="KW-0378">Hydrolase</keyword>
<proteinExistence type="inferred from homology"/>
<evidence type="ECO:0000256" key="1">
    <source>
        <dbReference type="ARBA" id="ARBA00007623"/>
    </source>
</evidence>
<dbReference type="SMART" id="SM00230">
    <property type="entry name" value="CysPc"/>
    <property type="match status" value="1"/>
</dbReference>
<dbReference type="EMBL" id="HBIQ01119391">
    <property type="protein sequence ID" value="CAE0606060.1"/>
    <property type="molecule type" value="Transcribed_RNA"/>
</dbReference>
<dbReference type="GO" id="GO:0004198">
    <property type="term" value="F:calcium-dependent cysteine-type endopeptidase activity"/>
    <property type="evidence" value="ECO:0007669"/>
    <property type="project" value="InterPro"/>
</dbReference>
<reference evidence="8" key="1">
    <citation type="submission" date="2021-01" db="EMBL/GenBank/DDBJ databases">
        <authorList>
            <person name="Corre E."/>
            <person name="Pelletier E."/>
            <person name="Niang G."/>
            <person name="Scheremetjew M."/>
            <person name="Finn R."/>
            <person name="Kale V."/>
            <person name="Holt S."/>
            <person name="Cochrane G."/>
            <person name="Meng A."/>
            <person name="Brown T."/>
            <person name="Cohen L."/>
        </authorList>
    </citation>
    <scope>NUCLEOTIDE SEQUENCE</scope>
    <source>
        <strain evidence="8">SPMC142</strain>
    </source>
</reference>
<accession>A0A7S3U8F0</accession>
<dbReference type="PANTHER" id="PTHR10183:SF379">
    <property type="entry name" value="CALPAIN-5"/>
    <property type="match status" value="1"/>
</dbReference>
<evidence type="ECO:0000256" key="5">
    <source>
        <dbReference type="PIRSR" id="PIRSR622684-1"/>
    </source>
</evidence>
<name>A0A7S3U8F0_9SPIT</name>
<feature type="active site" evidence="5">
    <location>
        <position position="224"/>
    </location>
</feature>
<organism evidence="8">
    <name type="scientific">Strombidinopsis acuminata</name>
    <dbReference type="NCBI Taxonomy" id="141414"/>
    <lineage>
        <taxon>Eukaryota</taxon>
        <taxon>Sar</taxon>
        <taxon>Alveolata</taxon>
        <taxon>Ciliophora</taxon>
        <taxon>Intramacronucleata</taxon>
        <taxon>Spirotrichea</taxon>
        <taxon>Choreotrichia</taxon>
        <taxon>Choreotrichida</taxon>
        <taxon>Strombidinopsidae</taxon>
        <taxon>Strombidinopsis</taxon>
    </lineage>
</organism>
<comment type="caution">
    <text evidence="6">Lacks conserved residue(s) required for the propagation of feature annotation.</text>
</comment>
<dbReference type="InterPro" id="IPR001300">
    <property type="entry name" value="Peptidase_C2_calpain_cat"/>
</dbReference>
<dbReference type="PANTHER" id="PTHR10183">
    <property type="entry name" value="CALPAIN"/>
    <property type="match status" value="1"/>
</dbReference>
<keyword evidence="2" id="KW-0645">Protease</keyword>
<dbReference type="GO" id="GO:0006508">
    <property type="term" value="P:proteolysis"/>
    <property type="evidence" value="ECO:0007669"/>
    <property type="project" value="UniProtKB-KW"/>
</dbReference>
<dbReference type="AlphaFoldDB" id="A0A7S3U8F0"/>
<sequence length="302" mass="33802">MSEFDGAISALFRKTAGLYELPAQQPTKYVVTLFDLKTWSEVDIEVDERLCVKADESALLGCLPSTDAEMWGCYLEKALAIHCGSWDELEGGHCTHAWRMLTGCKHQYTFMNYGEGFECLGTLNPNTGEWEPLDNSPHKGFQGLWPTPWPEVGGGGDIGESVDENDMFEKLCAWDDQNYIIACGTKAGSDSQDTDGIVDGHAYTVLTCINNAGGTDFDMIRVRNPWGKGEFKSGLWTDEGEGWTKYPEVREACKPVVANDGVFWVEKEEFFKYFKTIYLCAQDMSEFITWTNSSNNNNNNAN</sequence>
<dbReference type="Gene3D" id="3.90.70.10">
    <property type="entry name" value="Cysteine proteinases"/>
    <property type="match status" value="1"/>
</dbReference>
<gene>
    <name evidence="8" type="ORF">SACU0126_LOCUS37827</name>
</gene>
<feature type="active site" evidence="5">
    <location>
        <position position="201"/>
    </location>
</feature>